<reference evidence="2 3" key="1">
    <citation type="submission" date="2019-08" db="EMBL/GenBank/DDBJ databases">
        <title>The genome of the soybean aphid Biotype 1, its phylome, world population structure and adaptation to the North American continent.</title>
        <authorList>
            <person name="Giordano R."/>
            <person name="Donthu R.K."/>
            <person name="Hernandez A.G."/>
            <person name="Wright C.L."/>
            <person name="Zimin A.V."/>
        </authorList>
    </citation>
    <scope>NUCLEOTIDE SEQUENCE [LARGE SCALE GENOMIC DNA]</scope>
    <source>
        <tissue evidence="2">Whole aphids</tissue>
    </source>
</reference>
<evidence type="ECO:0000313" key="3">
    <source>
        <dbReference type="Proteomes" id="UP000475862"/>
    </source>
</evidence>
<evidence type="ECO:0000259" key="1">
    <source>
        <dbReference type="Pfam" id="PF13843"/>
    </source>
</evidence>
<gene>
    <name evidence="2" type="ORF">AGLY_017387</name>
</gene>
<feature type="domain" description="PiggyBac transposable element-derived protein" evidence="1">
    <location>
        <begin position="752"/>
        <end position="857"/>
    </location>
</feature>
<dbReference type="EMBL" id="VYZN01001569">
    <property type="protein sequence ID" value="KAE9522205.1"/>
    <property type="molecule type" value="Genomic_DNA"/>
</dbReference>
<keyword evidence="3" id="KW-1185">Reference proteome</keyword>
<comment type="caution">
    <text evidence="2">The sequence shown here is derived from an EMBL/GenBank/DDBJ whole genome shotgun (WGS) entry which is preliminary data.</text>
</comment>
<sequence>MDIQSTSRTVPKTKRWVIGSFTDTNEFSILPTNWLIRTSSPDGWTIIYCKWPSPPTSVTSYIMNIATNFKKLWNHKFVLSSDFSSLTSSSNEVDELKNKKLCSQAQKSNFHKDSDSSESEEEVYNILELQGVEMNTDKILSTANSNQQMNISQISSIQTNRILEVPQIVEDYNFNQYDMPYPYALNNSLLETTDSQVSDKQMHNSLKKCMDPQHTDLLEKLNQGIIENNFMLKRLLAKIEIMETNQKVNSTEGDMYLDPEFNAQFPIQNSDGYKLVERKKKDLVKVTDRHFKRLLQKEVKTNLINLISTSNFEQSSSQCLQNIQFNVTHNCLNSLLNILRTEGLNVLKDGRTLMKTPSKHTIIQMNNGSYVHFGIEQMVYPILHKHKDELTNINNLKFGINVDGLPLAKSSKSQFWPILMCIVNVKIIFKHVIPIGIFHGFEKSSSVDEFLSFFFMDVLNMLENVKGEKDIRLLDESKNDINKNILNLRSYVPSEFARLPRSMDDIDHWKATELMTFILYYGHIVLKGKLQNRFYQHFLLLFSTIRLVVNPETCILYNEKARILLEKFINDYAILYGSEFITYNVHNLINLPYFVQKHGPLDSFSAFSEIEDDYTLFDSDDTDADSDFCIENMESDSDENTDKTTSNVRHRSPFLSGLLYLAGYLRSNHLNLHDLWRTDGFSPEYFRAVMSEKRFSLLLRAVRFDDIETRNVRRAIDKLAPIRTVFDDFVRRCKENYTVGENCTIDEMLDGSGTLRKNKREIPPIFLETKKREVNSTLFGYGKDLLFTFCTPNKNKNVIMISIMHDEAMIDQESGDQKKPEVITYYNSTKGGVDVVDEMKGEYSVARISCRWPLNVFH</sequence>
<dbReference type="AlphaFoldDB" id="A0A6G0SVT6"/>
<accession>A0A6G0SVT6</accession>
<name>A0A6G0SVT6_APHGL</name>
<organism evidence="2 3">
    <name type="scientific">Aphis glycines</name>
    <name type="common">Soybean aphid</name>
    <dbReference type="NCBI Taxonomy" id="307491"/>
    <lineage>
        <taxon>Eukaryota</taxon>
        <taxon>Metazoa</taxon>
        <taxon>Ecdysozoa</taxon>
        <taxon>Arthropoda</taxon>
        <taxon>Hexapoda</taxon>
        <taxon>Insecta</taxon>
        <taxon>Pterygota</taxon>
        <taxon>Neoptera</taxon>
        <taxon>Paraneoptera</taxon>
        <taxon>Hemiptera</taxon>
        <taxon>Sternorrhyncha</taxon>
        <taxon>Aphidomorpha</taxon>
        <taxon>Aphidoidea</taxon>
        <taxon>Aphididae</taxon>
        <taxon>Aphidini</taxon>
        <taxon>Aphis</taxon>
        <taxon>Aphis</taxon>
    </lineage>
</organism>
<dbReference type="PANTHER" id="PTHR33053">
    <property type="entry name" value="PROTEIN, PUTATIVE-RELATED"/>
    <property type="match status" value="1"/>
</dbReference>
<dbReference type="Proteomes" id="UP000475862">
    <property type="component" value="Unassembled WGS sequence"/>
</dbReference>
<protein>
    <recommendedName>
        <fullName evidence="1">PiggyBac transposable element-derived protein domain-containing protein</fullName>
    </recommendedName>
</protein>
<dbReference type="Pfam" id="PF13843">
    <property type="entry name" value="DDE_Tnp_1_7"/>
    <property type="match status" value="2"/>
</dbReference>
<dbReference type="InterPro" id="IPR029526">
    <property type="entry name" value="PGBD"/>
</dbReference>
<proteinExistence type="predicted"/>
<feature type="domain" description="PiggyBac transposable element-derived protein" evidence="1">
    <location>
        <begin position="657"/>
        <end position="749"/>
    </location>
</feature>
<dbReference type="OrthoDB" id="6626140at2759"/>
<dbReference type="PANTHER" id="PTHR33053:SF25">
    <property type="entry name" value="TRANSPOSASE DOMAIN-CONTAINING PROTEIN"/>
    <property type="match status" value="1"/>
</dbReference>
<evidence type="ECO:0000313" key="2">
    <source>
        <dbReference type="EMBL" id="KAE9522205.1"/>
    </source>
</evidence>